<feature type="compositionally biased region" description="Low complexity" evidence="1">
    <location>
        <begin position="1142"/>
        <end position="1157"/>
    </location>
</feature>
<dbReference type="PANTHER" id="PTHR34536">
    <property type="entry name" value="DENTIN SIALOPHOSPHOPROTEIN-LIKE PROTEIN"/>
    <property type="match status" value="1"/>
</dbReference>
<dbReference type="Proteomes" id="UP001370490">
    <property type="component" value="Unassembled WGS sequence"/>
</dbReference>
<feature type="compositionally biased region" description="Basic and acidic residues" evidence="1">
    <location>
        <begin position="964"/>
        <end position="978"/>
    </location>
</feature>
<proteinExistence type="predicted"/>
<feature type="non-terminal residue" evidence="2">
    <location>
        <position position="1"/>
    </location>
</feature>
<sequence length="1414" mass="155288">IRLCTCSAGSASTTGVNRKRAATAFCKSCGGKPFVNGQGSSPQSMLSTVGLELSSLINSDLTWKSISKGNRSATRRARKSVAKSSEVKSELVQDNLESLDMPLGVTLLGCRFSEKAEHVPIKKRRFLFRSPSPPRRTLPPQREDAARLLTGKCSSRNADSVMSCKHVALDASASAVDMGQIVDTDSDVRGRDLLGINKRLGDGEDFSGISILAAAACSSSMEEDVGCVEEGHKLGDSSSNGGPHEVLTNDESCSLSKVLPHGDFVNSAETSIEGSNSCVSIIPGEELATSGVNNSGGVLPQNDMDLQDSSVVVSPACLGDRDGRTARSDELSSRDERLHWDLNTEMDAWEHPFSRYVDSEKNVADGTSADAEIGKDDDKRERGEGHETLRESEDTICDTENKQLSIGVRTLETREFEEGKFEVNGCSNNDASFGTGLSDPTDNPLEPSSSAAADKDAVNMDVVTVSSGTSEACYSDQNPGKGSFSSPSRDILVETCIDNGNCGTILVKDADKCAVAAQLDETIYSSPATEKQDVSLQLKAFSEVTYVTENLQIEDRSTQIGNNNDFSVISTKCYNGNAPVETEMVPEEDDQSSSPAPNDAVIEHHILNSDGTQIQQSPPLCKDQPAPRPLLVDEFTIVLDRVIGDPGVSVQETNAEAAADLHDDSAEPIEKTIENHTNLLDASCEHSSQDALKCADINDSDTVDLSGPFEDNHSLVVSQDGASVLAGSKEMTEIQDGYDSPYEDGEFREYVHHTWDYYDMEDGEAEQVDYGSDNKELYGFDASGGHFSGVVKEHQKLHSVDVKDVDSEVDSFMKSSQAYLRVQLPLNADTAEFANTSVGKANMVRDDVDTKVSGWDRLQGVRRCSSDTAGDLRDGASRKILGREGSELVVNENGDRIAGSRPCRTGFLSHIEGPECNDAILQKQNNFKMRRSSDRDSTNSLVKWESGSGKSETVRYTMHNHSRGHVDDQRPNSSEGHRGLKKHRLPTFYGQDALHCPGPENDSAATVVKVEDHGLVTSERAIVKGSSLGLTSRAVRQNENSLSSSVHRPFRRSGSPTDRDGAFGKHSSLKSSGEMSPDGFATVAHSRAAKYSSRSDNRGFRGKNHGQGGDDSSEASFNRPHFVQRRERSFSPAERKSDLQLPRSCSRSPSRSRSRSPILWSSARGRNGPSFCGNPYVRHRSRSPNVRPGARMRRMRSPHQRTGFVPDRSGSFVSMQRNHGSPPYDPRWIDDRKDGVVQFRGHGYKPRYPVLNRRSPGRICSRGERFDLVDSPRKMKLNEYYRPMHPGRYSDMEGVGRGTRYEEAEDDRRRNGFRYGLPPVRCYDMYGAVKRIRYNAEDDFVPTQNSHNKDAPDFQGRGGYNRGLDGRLGDFQRRSRDEKGPGYYRRHGKYSNSDRSFGIRELDEDVAARRRRPS</sequence>
<feature type="region of interest" description="Disordered" evidence="1">
    <location>
        <begin position="360"/>
        <end position="394"/>
    </location>
</feature>
<keyword evidence="3" id="KW-1185">Reference proteome</keyword>
<evidence type="ECO:0000313" key="2">
    <source>
        <dbReference type="EMBL" id="KAK6947811.1"/>
    </source>
</evidence>
<comment type="caution">
    <text evidence="2">The sequence shown here is derived from an EMBL/GenBank/DDBJ whole genome shotgun (WGS) entry which is preliminary data.</text>
</comment>
<feature type="compositionally biased region" description="Basic and acidic residues" evidence="1">
    <location>
        <begin position="372"/>
        <end position="393"/>
    </location>
</feature>
<name>A0AAN8WFF8_9MAGN</name>
<evidence type="ECO:0000313" key="3">
    <source>
        <dbReference type="Proteomes" id="UP001370490"/>
    </source>
</evidence>
<feature type="region of interest" description="Disordered" evidence="1">
    <location>
        <begin position="1034"/>
        <end position="1229"/>
    </location>
</feature>
<accession>A0AAN8WFF8</accession>
<feature type="compositionally biased region" description="Basic and acidic residues" evidence="1">
    <location>
        <begin position="1124"/>
        <end position="1138"/>
    </location>
</feature>
<reference evidence="2 3" key="1">
    <citation type="submission" date="2023-12" db="EMBL/GenBank/DDBJ databases">
        <title>A high-quality genome assembly for Dillenia turbinata (Dilleniales).</title>
        <authorList>
            <person name="Chanderbali A."/>
        </authorList>
    </citation>
    <scope>NUCLEOTIDE SEQUENCE [LARGE SCALE GENOMIC DNA]</scope>
    <source>
        <strain evidence="2">LSX21</strain>
        <tissue evidence="2">Leaf</tissue>
    </source>
</reference>
<feature type="region of interest" description="Disordered" evidence="1">
    <location>
        <begin position="1340"/>
        <end position="1414"/>
    </location>
</feature>
<dbReference type="PANTHER" id="PTHR34536:SF6">
    <property type="entry name" value="DENTIN SIALOPHOSPHOPROTEIN-LIKE PROTEIN"/>
    <property type="match status" value="1"/>
</dbReference>
<feature type="region of interest" description="Disordered" evidence="1">
    <location>
        <begin position="427"/>
        <end position="454"/>
    </location>
</feature>
<organism evidence="2 3">
    <name type="scientific">Dillenia turbinata</name>
    <dbReference type="NCBI Taxonomy" id="194707"/>
    <lineage>
        <taxon>Eukaryota</taxon>
        <taxon>Viridiplantae</taxon>
        <taxon>Streptophyta</taxon>
        <taxon>Embryophyta</taxon>
        <taxon>Tracheophyta</taxon>
        <taxon>Spermatophyta</taxon>
        <taxon>Magnoliopsida</taxon>
        <taxon>eudicotyledons</taxon>
        <taxon>Gunneridae</taxon>
        <taxon>Pentapetalae</taxon>
        <taxon>Dilleniales</taxon>
        <taxon>Dilleniaceae</taxon>
        <taxon>Dillenia</taxon>
    </lineage>
</organism>
<feature type="compositionally biased region" description="Basic and acidic residues" evidence="1">
    <location>
        <begin position="1364"/>
        <end position="1380"/>
    </location>
</feature>
<feature type="region of interest" description="Disordered" evidence="1">
    <location>
        <begin position="929"/>
        <end position="980"/>
    </location>
</feature>
<dbReference type="EMBL" id="JBAMMX010000001">
    <property type="protein sequence ID" value="KAK6947811.1"/>
    <property type="molecule type" value="Genomic_DNA"/>
</dbReference>
<feature type="compositionally biased region" description="Basic residues" evidence="1">
    <location>
        <begin position="1190"/>
        <end position="1199"/>
    </location>
</feature>
<gene>
    <name evidence="2" type="ORF">RJ641_001284</name>
</gene>
<protein>
    <submittedName>
        <fullName evidence="2">Uncharacterized protein</fullName>
    </submittedName>
</protein>
<feature type="compositionally biased region" description="Polar residues" evidence="1">
    <location>
        <begin position="438"/>
        <end position="451"/>
    </location>
</feature>
<evidence type="ECO:0000256" key="1">
    <source>
        <dbReference type="SAM" id="MobiDB-lite"/>
    </source>
</evidence>
<feature type="compositionally biased region" description="Polar residues" evidence="1">
    <location>
        <begin position="1034"/>
        <end position="1046"/>
    </location>
</feature>